<dbReference type="GO" id="GO:0004523">
    <property type="term" value="F:RNA-DNA hybrid ribonuclease activity"/>
    <property type="evidence" value="ECO:0007669"/>
    <property type="project" value="InterPro"/>
</dbReference>
<comment type="caution">
    <text evidence="2">The sequence shown here is derived from an EMBL/GenBank/DDBJ whole genome shotgun (WGS) entry which is preliminary data.</text>
</comment>
<reference evidence="2 3" key="1">
    <citation type="journal article" date="2020" name="bioRxiv">
        <title>Sequence and annotation of 42 cannabis genomes reveals extensive copy number variation in cannabinoid synthesis and pathogen resistance genes.</title>
        <authorList>
            <person name="Mckernan K.J."/>
            <person name="Helbert Y."/>
            <person name="Kane L.T."/>
            <person name="Ebling H."/>
            <person name="Zhang L."/>
            <person name="Liu B."/>
            <person name="Eaton Z."/>
            <person name="Mclaughlin S."/>
            <person name="Kingan S."/>
            <person name="Baybayan P."/>
            <person name="Concepcion G."/>
            <person name="Jordan M."/>
            <person name="Riva A."/>
            <person name="Barbazuk W."/>
            <person name="Harkins T."/>
        </authorList>
    </citation>
    <scope>NUCLEOTIDE SEQUENCE [LARGE SCALE GENOMIC DNA]</scope>
    <source>
        <strain evidence="3">cv. Jamaican Lion 4</strain>
        <tissue evidence="2">Leaf</tissue>
    </source>
</reference>
<dbReference type="SUPFAM" id="SSF53098">
    <property type="entry name" value="Ribonuclease H-like"/>
    <property type="match status" value="1"/>
</dbReference>
<dbReference type="Gene3D" id="3.30.420.10">
    <property type="entry name" value="Ribonuclease H-like superfamily/Ribonuclease H"/>
    <property type="match status" value="1"/>
</dbReference>
<dbReference type="InterPro" id="IPR002156">
    <property type="entry name" value="RNaseH_domain"/>
</dbReference>
<evidence type="ECO:0000313" key="3">
    <source>
        <dbReference type="Proteomes" id="UP000525078"/>
    </source>
</evidence>
<proteinExistence type="predicted"/>
<dbReference type="GO" id="GO:0003676">
    <property type="term" value="F:nucleic acid binding"/>
    <property type="evidence" value="ECO:0007669"/>
    <property type="project" value="InterPro"/>
</dbReference>
<dbReference type="Pfam" id="PF13456">
    <property type="entry name" value="RVT_3"/>
    <property type="match status" value="1"/>
</dbReference>
<dbReference type="InterPro" id="IPR044730">
    <property type="entry name" value="RNase_H-like_dom_plant"/>
</dbReference>
<dbReference type="EMBL" id="JAATIP010000002">
    <property type="protein sequence ID" value="KAF4396471.1"/>
    <property type="molecule type" value="Genomic_DNA"/>
</dbReference>
<protein>
    <recommendedName>
        <fullName evidence="1">RNase H type-1 domain-containing protein</fullName>
    </recommendedName>
</protein>
<dbReference type="PANTHER" id="PTHR47723">
    <property type="entry name" value="OS05G0353850 PROTEIN"/>
    <property type="match status" value="1"/>
</dbReference>
<dbReference type="CDD" id="cd06222">
    <property type="entry name" value="RNase_H_like"/>
    <property type="match status" value="1"/>
</dbReference>
<dbReference type="AlphaFoldDB" id="A0A7J6HNI4"/>
<organism evidence="2 3">
    <name type="scientific">Cannabis sativa</name>
    <name type="common">Hemp</name>
    <name type="synonym">Marijuana</name>
    <dbReference type="NCBI Taxonomy" id="3483"/>
    <lineage>
        <taxon>Eukaryota</taxon>
        <taxon>Viridiplantae</taxon>
        <taxon>Streptophyta</taxon>
        <taxon>Embryophyta</taxon>
        <taxon>Tracheophyta</taxon>
        <taxon>Spermatophyta</taxon>
        <taxon>Magnoliopsida</taxon>
        <taxon>eudicotyledons</taxon>
        <taxon>Gunneridae</taxon>
        <taxon>Pentapetalae</taxon>
        <taxon>rosids</taxon>
        <taxon>fabids</taxon>
        <taxon>Rosales</taxon>
        <taxon>Cannabaceae</taxon>
        <taxon>Cannabis</taxon>
    </lineage>
</organism>
<dbReference type="Proteomes" id="UP000525078">
    <property type="component" value="Unassembled WGS sequence"/>
</dbReference>
<dbReference type="InterPro" id="IPR012337">
    <property type="entry name" value="RNaseH-like_sf"/>
</dbReference>
<dbReference type="InterPro" id="IPR036397">
    <property type="entry name" value="RNaseH_sf"/>
</dbReference>
<name>A0A7J6HNI4_CANSA</name>
<evidence type="ECO:0000259" key="1">
    <source>
        <dbReference type="Pfam" id="PF13456"/>
    </source>
</evidence>
<gene>
    <name evidence="2" type="ORF">F8388_005741</name>
</gene>
<dbReference type="InterPro" id="IPR053151">
    <property type="entry name" value="RNase_H-like"/>
</dbReference>
<feature type="domain" description="RNase H type-1" evidence="1">
    <location>
        <begin position="49"/>
        <end position="171"/>
    </location>
</feature>
<sequence>MNKQQLLNWVFSAYPNGHTEAVPATIHEANRNYNQVKWIPPASGSICVNCDAAVVDNTPGVGIDFIWRRADGHLISAGMSYLHSCCSPKMAEAWALWEALNNLPATEISHFEIQSDCRMLVEEITSKNRSLTADSTIIHKIKTLLENFTHVNIIHVKRTNNECANLLARKCLADKNSFSFYNSFPDWLVKFCKADHPFEL</sequence>
<evidence type="ECO:0000313" key="2">
    <source>
        <dbReference type="EMBL" id="KAF4396471.1"/>
    </source>
</evidence>
<accession>A0A7J6HNI4</accession>
<dbReference type="PANTHER" id="PTHR47723:SF19">
    <property type="entry name" value="POLYNUCLEOTIDYL TRANSFERASE, RIBONUCLEASE H-LIKE SUPERFAMILY PROTEIN"/>
    <property type="match status" value="1"/>
</dbReference>